<organism evidence="6 7">
    <name type="scientific">Virgibacillus dokdonensis</name>
    <dbReference type="NCBI Taxonomy" id="302167"/>
    <lineage>
        <taxon>Bacteria</taxon>
        <taxon>Bacillati</taxon>
        <taxon>Bacillota</taxon>
        <taxon>Bacilli</taxon>
        <taxon>Bacillales</taxon>
        <taxon>Bacillaceae</taxon>
        <taxon>Virgibacillus</taxon>
    </lineage>
</organism>
<dbReference type="Proteomes" id="UP001356080">
    <property type="component" value="Unassembled WGS sequence"/>
</dbReference>
<dbReference type="EMBL" id="JAZHPM010000009">
    <property type="protein sequence ID" value="MEF2291799.1"/>
    <property type="molecule type" value="Genomic_DNA"/>
</dbReference>
<dbReference type="InterPro" id="IPR024041">
    <property type="entry name" value="NH4_transpt_AmtB-like_dom"/>
</dbReference>
<comment type="caution">
    <text evidence="6">The sequence shown here is derived from an EMBL/GenBank/DDBJ whole genome shotgun (WGS) entry which is preliminary data.</text>
</comment>
<evidence type="ECO:0000256" key="1">
    <source>
        <dbReference type="ARBA" id="ARBA00004141"/>
    </source>
</evidence>
<evidence type="ECO:0000256" key="2">
    <source>
        <dbReference type="ARBA" id="ARBA00022692"/>
    </source>
</evidence>
<keyword evidence="7" id="KW-1185">Reference proteome</keyword>
<dbReference type="InterPro" id="IPR029020">
    <property type="entry name" value="Ammonium/urea_transptr"/>
</dbReference>
<feature type="domain" description="Ammonium transporter AmtB-like" evidence="5">
    <location>
        <begin position="3"/>
        <end position="28"/>
    </location>
</feature>
<evidence type="ECO:0000256" key="4">
    <source>
        <dbReference type="ARBA" id="ARBA00023136"/>
    </source>
</evidence>
<keyword evidence="4" id="KW-0472">Membrane</keyword>
<evidence type="ECO:0000256" key="3">
    <source>
        <dbReference type="ARBA" id="ARBA00022989"/>
    </source>
</evidence>
<gene>
    <name evidence="6" type="ORF">V2W34_07190</name>
</gene>
<dbReference type="RefSeq" id="WP_331805247.1">
    <property type="nucleotide sequence ID" value="NZ_JAZHPM010000009.1"/>
</dbReference>
<dbReference type="Pfam" id="PF00909">
    <property type="entry name" value="Ammonium_transp"/>
    <property type="match status" value="1"/>
</dbReference>
<evidence type="ECO:0000313" key="6">
    <source>
        <dbReference type="EMBL" id="MEF2291799.1"/>
    </source>
</evidence>
<reference evidence="6 7" key="1">
    <citation type="submission" date="2024-01" db="EMBL/GenBank/DDBJ databases">
        <title>Survival strategy associated with biotechnological potential of Virgibacillus dokdonensis T4.6 isolated from salt-fermented shrimp paste.</title>
        <authorList>
            <person name="Doan T.V."/>
            <person name="Quach N.T."/>
            <person name="Phi Q.-T."/>
        </authorList>
    </citation>
    <scope>NUCLEOTIDE SEQUENCE [LARGE SCALE GENOMIC DNA]</scope>
    <source>
        <strain evidence="6 7">T4.6</strain>
    </source>
</reference>
<keyword evidence="2" id="KW-0812">Transmembrane</keyword>
<accession>A0ABU7VDQ5</accession>
<sequence length="28" mass="2944">MEGIHLLDAKLKIDDPIGAITVHGLCGI</sequence>
<protein>
    <recommendedName>
        <fullName evidence="5">Ammonium transporter AmtB-like domain-containing protein</fullName>
    </recommendedName>
</protein>
<keyword evidence="3" id="KW-1133">Transmembrane helix</keyword>
<comment type="subcellular location">
    <subcellularLocation>
        <location evidence="1">Membrane</location>
        <topology evidence="1">Multi-pass membrane protein</topology>
    </subcellularLocation>
</comment>
<dbReference type="Gene3D" id="1.10.3430.10">
    <property type="entry name" value="Ammonium transporter AmtB like domains"/>
    <property type="match status" value="1"/>
</dbReference>
<evidence type="ECO:0000313" key="7">
    <source>
        <dbReference type="Proteomes" id="UP001356080"/>
    </source>
</evidence>
<evidence type="ECO:0000259" key="5">
    <source>
        <dbReference type="Pfam" id="PF00909"/>
    </source>
</evidence>
<proteinExistence type="predicted"/>
<name>A0ABU7VDQ5_9BACI</name>